<organism evidence="1 2">
    <name type="scientific">Rhodopirellula sallentina SM41</name>
    <dbReference type="NCBI Taxonomy" id="1263870"/>
    <lineage>
        <taxon>Bacteria</taxon>
        <taxon>Pseudomonadati</taxon>
        <taxon>Planctomycetota</taxon>
        <taxon>Planctomycetia</taxon>
        <taxon>Pirellulales</taxon>
        <taxon>Pirellulaceae</taxon>
        <taxon>Rhodopirellula</taxon>
    </lineage>
</organism>
<evidence type="ECO:0000313" key="2">
    <source>
        <dbReference type="Proteomes" id="UP000011885"/>
    </source>
</evidence>
<gene>
    <name evidence="1" type="ORF">RSSM_03335</name>
</gene>
<keyword evidence="2" id="KW-1185">Reference proteome</keyword>
<evidence type="ECO:0000313" key="1">
    <source>
        <dbReference type="EMBL" id="EMI55198.1"/>
    </source>
</evidence>
<dbReference type="PATRIC" id="fig|1263870.3.peg.3545"/>
<protein>
    <submittedName>
        <fullName evidence="1">Secreted protein</fullName>
    </submittedName>
</protein>
<proteinExistence type="predicted"/>
<reference evidence="1 2" key="1">
    <citation type="journal article" date="2013" name="Mar. Genomics">
        <title>Expression of sulfatases in Rhodopirellula baltica and the diversity of sulfatases in the genus Rhodopirellula.</title>
        <authorList>
            <person name="Wegner C.E."/>
            <person name="Richter-Heitmann T."/>
            <person name="Klindworth A."/>
            <person name="Klockow C."/>
            <person name="Richter M."/>
            <person name="Achstetter T."/>
            <person name="Glockner F.O."/>
            <person name="Harder J."/>
        </authorList>
    </citation>
    <scope>NUCLEOTIDE SEQUENCE [LARGE SCALE GENOMIC DNA]</scope>
    <source>
        <strain evidence="1 2">SM41</strain>
    </source>
</reference>
<accession>M5UGS5</accession>
<sequence length="428" mass="48071">MNSLLIAAAILFMGIVAGTRSFASEIVKLPPLADVPTENREHALVVALITNDVSSEWQTRRGSSRSDRAIPQHCWCAQFAEKSIANLPSGFLHPSAPIYFQHWPLGLPAVLTGGKKSSEPGRAFVVITDGQYRVLELSVGVPDGDDLSRMIGDAEDTRMWIRQFPDHPKEFVEQIADRNRERVTRIWRLELERQLEVLATASDEAEQPFKDSPTLTEEIVVRLGPLADQLQNVYLKDVQMRFGLTEKSDLDRLVVLEQHSATRMPWASTIGPFVAGADLRKLYVDLTEIIWSRSAMQIAVPGELAGEPDVVADWVSQQDAQAAFTFELTPPLLSRRGGAQRIPVSEVARRHRLGWDDLDAEIEELPILRVSNRDLAKWLIRGQRRPVDISRPSHARHLFFRSAADHPYPIRDGEAPGPTITMIRKVQR</sequence>
<dbReference type="Proteomes" id="UP000011885">
    <property type="component" value="Unassembled WGS sequence"/>
</dbReference>
<dbReference type="EMBL" id="ANOH01000224">
    <property type="protein sequence ID" value="EMI55198.1"/>
    <property type="molecule type" value="Genomic_DNA"/>
</dbReference>
<comment type="caution">
    <text evidence="1">The sequence shown here is derived from an EMBL/GenBank/DDBJ whole genome shotgun (WGS) entry which is preliminary data.</text>
</comment>
<name>M5UGS5_9BACT</name>
<dbReference type="AlphaFoldDB" id="M5UGS5"/>